<accession>A0ABY7KAS7</accession>
<gene>
    <name evidence="1" type="ORF">STRCI_001343</name>
</gene>
<proteinExistence type="predicted"/>
<name>A0ABY7KAS7_9ACTN</name>
<evidence type="ECO:0000313" key="2">
    <source>
        <dbReference type="Proteomes" id="UP001164439"/>
    </source>
</evidence>
<dbReference type="Proteomes" id="UP001164439">
    <property type="component" value="Chromosome"/>
</dbReference>
<protein>
    <submittedName>
        <fullName evidence="1">Uncharacterized protein</fullName>
    </submittedName>
</protein>
<dbReference type="EMBL" id="CP114413">
    <property type="protein sequence ID" value="WAZ20242.1"/>
    <property type="molecule type" value="Genomic_DNA"/>
</dbReference>
<organism evidence="1 2">
    <name type="scientific">Streptomyces cinnabarinus</name>
    <dbReference type="NCBI Taxonomy" id="67287"/>
    <lineage>
        <taxon>Bacteria</taxon>
        <taxon>Bacillati</taxon>
        <taxon>Actinomycetota</taxon>
        <taxon>Actinomycetes</taxon>
        <taxon>Kitasatosporales</taxon>
        <taxon>Streptomycetaceae</taxon>
        <taxon>Streptomyces</taxon>
    </lineage>
</organism>
<sequence>MTIDRPDTRLDFRGTVDTSEQMAGFLDSISEKWPDLQPVTHKDHNTYGVVRDDSPANVPGHFDGKPRRVCLDYSGETWVSVVWNPGGAVPLRCWVPARRLTTCGRRY</sequence>
<dbReference type="RefSeq" id="WP_269657930.1">
    <property type="nucleotide sequence ID" value="NZ_CP114413.1"/>
</dbReference>
<evidence type="ECO:0000313" key="1">
    <source>
        <dbReference type="EMBL" id="WAZ20242.1"/>
    </source>
</evidence>
<reference evidence="1" key="1">
    <citation type="submission" date="2022-12" db="EMBL/GenBank/DDBJ databases">
        <authorList>
            <person name="Ruckert C."/>
            <person name="Busche T."/>
            <person name="Kalinowski J."/>
            <person name="Wittmann C."/>
        </authorList>
    </citation>
    <scope>NUCLEOTIDE SEQUENCE</scope>
    <source>
        <strain evidence="1">DSM 40467</strain>
    </source>
</reference>
<keyword evidence="2" id="KW-1185">Reference proteome</keyword>